<dbReference type="EMBL" id="CM016558">
    <property type="protein sequence ID" value="TKW03505.1"/>
    <property type="molecule type" value="Genomic_DNA"/>
</dbReference>
<dbReference type="Proteomes" id="UP000298652">
    <property type="component" value="Chromosome 7"/>
</dbReference>
<dbReference type="AlphaFoldDB" id="A0A4U6TQ78"/>
<gene>
    <name evidence="1" type="ORF">SEVIR_7G046133v2</name>
</gene>
<accession>A0A4U6TQ78</accession>
<reference evidence="1" key="1">
    <citation type="submission" date="2019-03" db="EMBL/GenBank/DDBJ databases">
        <title>WGS assembly of Setaria viridis.</title>
        <authorList>
            <person name="Huang P."/>
            <person name="Jenkins J."/>
            <person name="Grimwood J."/>
            <person name="Barry K."/>
            <person name="Healey A."/>
            <person name="Mamidi S."/>
            <person name="Sreedasyam A."/>
            <person name="Shu S."/>
            <person name="Feldman M."/>
            <person name="Wu J."/>
            <person name="Yu Y."/>
            <person name="Chen C."/>
            <person name="Johnson J."/>
            <person name="Rokhsar D."/>
            <person name="Baxter I."/>
            <person name="Schmutz J."/>
            <person name="Brutnell T."/>
            <person name="Kellogg E."/>
        </authorList>
    </citation>
    <scope>NUCLEOTIDE SEQUENCE [LARGE SCALE GENOMIC DNA]</scope>
</reference>
<proteinExistence type="predicted"/>
<keyword evidence="2" id="KW-1185">Reference proteome</keyword>
<sequence length="36" mass="4215">MVRKTCARVEIMGSNPMDRIRVRTYDRTFLKRGVAS</sequence>
<evidence type="ECO:0000313" key="1">
    <source>
        <dbReference type="EMBL" id="TKW03505.1"/>
    </source>
</evidence>
<evidence type="ECO:0000313" key="2">
    <source>
        <dbReference type="Proteomes" id="UP000298652"/>
    </source>
</evidence>
<organism evidence="1 2">
    <name type="scientific">Setaria viridis</name>
    <name type="common">Green bristlegrass</name>
    <name type="synonym">Setaria italica subsp. viridis</name>
    <dbReference type="NCBI Taxonomy" id="4556"/>
    <lineage>
        <taxon>Eukaryota</taxon>
        <taxon>Viridiplantae</taxon>
        <taxon>Streptophyta</taxon>
        <taxon>Embryophyta</taxon>
        <taxon>Tracheophyta</taxon>
        <taxon>Spermatophyta</taxon>
        <taxon>Magnoliopsida</taxon>
        <taxon>Liliopsida</taxon>
        <taxon>Poales</taxon>
        <taxon>Poaceae</taxon>
        <taxon>PACMAD clade</taxon>
        <taxon>Panicoideae</taxon>
        <taxon>Panicodae</taxon>
        <taxon>Paniceae</taxon>
        <taxon>Cenchrinae</taxon>
        <taxon>Setaria</taxon>
    </lineage>
</organism>
<name>A0A4U6TQ78_SETVI</name>
<protein>
    <submittedName>
        <fullName evidence="1">Uncharacterized protein</fullName>
    </submittedName>
</protein>
<dbReference type="Gramene" id="TKW03505">
    <property type="protein sequence ID" value="TKW03505"/>
    <property type="gene ID" value="SEVIR_7G046133v2"/>
</dbReference>